<dbReference type="EMBL" id="CP059066">
    <property type="protein sequence ID" value="QSQ08862.1"/>
    <property type="molecule type" value="Genomic_DNA"/>
</dbReference>
<proteinExistence type="predicted"/>
<dbReference type="SUPFAM" id="SSF54631">
    <property type="entry name" value="CBS-domain pair"/>
    <property type="match status" value="1"/>
</dbReference>
<sequence>MRMVKNIMNQELFTIDPLAGVSRAAEIMEHFKIGCLPVVEDGKLVGIITSRDIRKTHPNRLIADAMTRDVITVPPTASIWEANELMEKYGIERLVVVDKKSIMGIVTKAQVIAELNKYIDSLTNLNGVRVFYERACQLVKEGHEITVIFLDMDDFGLINKEYGHIYGDSIICKAAEILNKIVDKNRDTLCRYAGDEFAIVTTRPLEDAKEFAFQLVNAFTNEKWPEEIKVTVSAGVAGGRRSGIRNFNENSNYIVKNLINMASLASTKAKKQKRPVVFVEAVDFREIV</sequence>
<keyword evidence="1 2" id="KW-0129">CBS domain</keyword>
<dbReference type="AlphaFoldDB" id="A0A8A0RLT7"/>
<keyword evidence="5" id="KW-0548">Nucleotidyltransferase</keyword>
<dbReference type="InterPro" id="IPR051257">
    <property type="entry name" value="Diverse_CBS-Domain"/>
</dbReference>
<dbReference type="Proteomes" id="UP000662904">
    <property type="component" value="Chromosome"/>
</dbReference>
<evidence type="ECO:0000256" key="1">
    <source>
        <dbReference type="ARBA" id="ARBA00023122"/>
    </source>
</evidence>
<evidence type="ECO:0000256" key="2">
    <source>
        <dbReference type="PROSITE-ProRule" id="PRU00703"/>
    </source>
</evidence>
<evidence type="ECO:0000259" key="3">
    <source>
        <dbReference type="PROSITE" id="PS50887"/>
    </source>
</evidence>
<dbReference type="NCBIfam" id="TIGR00254">
    <property type="entry name" value="GGDEF"/>
    <property type="match status" value="1"/>
</dbReference>
<dbReference type="CDD" id="cd01949">
    <property type="entry name" value="GGDEF"/>
    <property type="match status" value="1"/>
</dbReference>
<dbReference type="PANTHER" id="PTHR43080:SF2">
    <property type="entry name" value="CBS DOMAIN-CONTAINING PROTEIN"/>
    <property type="match status" value="1"/>
</dbReference>
<keyword evidence="6" id="KW-1185">Reference proteome</keyword>
<dbReference type="EC" id="2.7.7.65" evidence="5"/>
<keyword evidence="5" id="KW-0808">Transferase</keyword>
<dbReference type="SMART" id="SM00116">
    <property type="entry name" value="CBS"/>
    <property type="match status" value="2"/>
</dbReference>
<dbReference type="Pfam" id="PF00571">
    <property type="entry name" value="CBS"/>
    <property type="match status" value="2"/>
</dbReference>
<dbReference type="PROSITE" id="PS51371">
    <property type="entry name" value="CBS"/>
    <property type="match status" value="2"/>
</dbReference>
<protein>
    <submittedName>
        <fullName evidence="5">Diguanylate cyclase VdcA</fullName>
        <ecNumber evidence="5">2.7.7.65</ecNumber>
    </submittedName>
</protein>
<name>A0A8A0RLT7_9FIRM</name>
<evidence type="ECO:0000313" key="6">
    <source>
        <dbReference type="Proteomes" id="UP000662904"/>
    </source>
</evidence>
<accession>A0A8A0RLT7</accession>
<feature type="domain" description="CBS" evidence="4">
    <location>
        <begin position="8"/>
        <end position="65"/>
    </location>
</feature>
<dbReference type="InterPro" id="IPR043128">
    <property type="entry name" value="Rev_trsase/Diguanyl_cyclase"/>
</dbReference>
<dbReference type="InterPro" id="IPR029787">
    <property type="entry name" value="Nucleotide_cyclase"/>
</dbReference>
<dbReference type="KEGG" id="kme:H0A61_01207"/>
<feature type="domain" description="CBS" evidence="4">
    <location>
        <begin position="66"/>
        <end position="121"/>
    </location>
</feature>
<organism evidence="5 6">
    <name type="scientific">Koleobacter methoxysyntrophicus</name>
    <dbReference type="NCBI Taxonomy" id="2751313"/>
    <lineage>
        <taxon>Bacteria</taxon>
        <taxon>Bacillati</taxon>
        <taxon>Bacillota</taxon>
        <taxon>Clostridia</taxon>
        <taxon>Koleobacterales</taxon>
        <taxon>Koleobacteraceae</taxon>
        <taxon>Koleobacter</taxon>
    </lineage>
</organism>
<evidence type="ECO:0000313" key="5">
    <source>
        <dbReference type="EMBL" id="QSQ08862.1"/>
    </source>
</evidence>
<dbReference type="PANTHER" id="PTHR43080">
    <property type="entry name" value="CBS DOMAIN-CONTAINING PROTEIN CBSX3, MITOCHONDRIAL"/>
    <property type="match status" value="1"/>
</dbReference>
<dbReference type="SMART" id="SM00267">
    <property type="entry name" value="GGDEF"/>
    <property type="match status" value="1"/>
</dbReference>
<evidence type="ECO:0000259" key="4">
    <source>
        <dbReference type="PROSITE" id="PS51371"/>
    </source>
</evidence>
<dbReference type="SUPFAM" id="SSF55073">
    <property type="entry name" value="Nucleotide cyclase"/>
    <property type="match status" value="1"/>
</dbReference>
<dbReference type="Pfam" id="PF00990">
    <property type="entry name" value="GGDEF"/>
    <property type="match status" value="1"/>
</dbReference>
<dbReference type="Gene3D" id="3.30.70.270">
    <property type="match status" value="1"/>
</dbReference>
<dbReference type="RefSeq" id="WP_206709064.1">
    <property type="nucleotide sequence ID" value="NZ_CP059066.1"/>
</dbReference>
<reference evidence="5" key="1">
    <citation type="submission" date="2020-07" db="EMBL/GenBank/DDBJ databases">
        <title>Koleobacter methoxysyntrophicus gen. nov., sp. nov., a novel anaerobic bacterium isolated from deep subsurface oil field and proposal of Koleobacterales ord. nov. in the phylum Firmicutes.</title>
        <authorList>
            <person name="Sakamoto S."/>
            <person name="Tamaki H."/>
        </authorList>
    </citation>
    <scope>NUCLEOTIDE SEQUENCE</scope>
    <source>
        <strain evidence="5">NRmbB1</strain>
    </source>
</reference>
<gene>
    <name evidence="5" type="primary">vdcA</name>
    <name evidence="5" type="ORF">H0A61_01207</name>
</gene>
<dbReference type="Gene3D" id="3.10.580.10">
    <property type="entry name" value="CBS-domain"/>
    <property type="match status" value="1"/>
</dbReference>
<dbReference type="InterPro" id="IPR000644">
    <property type="entry name" value="CBS_dom"/>
</dbReference>
<dbReference type="InterPro" id="IPR046342">
    <property type="entry name" value="CBS_dom_sf"/>
</dbReference>
<dbReference type="GO" id="GO:0052621">
    <property type="term" value="F:diguanylate cyclase activity"/>
    <property type="evidence" value="ECO:0007669"/>
    <property type="project" value="UniProtKB-EC"/>
</dbReference>
<dbReference type="InterPro" id="IPR000160">
    <property type="entry name" value="GGDEF_dom"/>
</dbReference>
<feature type="domain" description="GGDEF" evidence="3">
    <location>
        <begin position="143"/>
        <end position="281"/>
    </location>
</feature>
<dbReference type="PROSITE" id="PS50887">
    <property type="entry name" value="GGDEF"/>
    <property type="match status" value="1"/>
</dbReference>